<feature type="chain" id="PRO_5004107755" evidence="3">
    <location>
        <begin position="21"/>
        <end position="400"/>
    </location>
</feature>
<organism evidence="4 5">
    <name type="scientific">Blumeria graminis f. sp. hordei (strain DH14)</name>
    <name type="common">Barley powdery mildew</name>
    <name type="synonym">Oidium monilioides f. sp. hordei</name>
    <dbReference type="NCBI Taxonomy" id="546991"/>
    <lineage>
        <taxon>Eukaryota</taxon>
        <taxon>Fungi</taxon>
        <taxon>Dikarya</taxon>
        <taxon>Ascomycota</taxon>
        <taxon>Pezizomycotina</taxon>
        <taxon>Leotiomycetes</taxon>
        <taxon>Erysiphales</taxon>
        <taxon>Erysiphaceae</taxon>
        <taxon>Blumeria</taxon>
        <taxon>Blumeria hordei</taxon>
    </lineage>
</organism>
<dbReference type="Proteomes" id="UP000015441">
    <property type="component" value="Unassembled WGS sequence"/>
</dbReference>
<keyword evidence="3" id="KW-0732">Signal</keyword>
<protein>
    <submittedName>
        <fullName evidence="4">Putative candidate secreted effector protein</fullName>
    </submittedName>
</protein>
<accession>N1JFR0</accession>
<dbReference type="HOGENOM" id="CLU_056748_1_0_1"/>
<dbReference type="AlphaFoldDB" id="N1JFR0"/>
<dbReference type="EMBL" id="CAUH01002912">
    <property type="protein sequence ID" value="CCU76697.1"/>
    <property type="molecule type" value="Genomic_DNA"/>
</dbReference>
<dbReference type="GO" id="GO:0016787">
    <property type="term" value="F:hydrolase activity"/>
    <property type="evidence" value="ECO:0007669"/>
    <property type="project" value="UniProtKB-KW"/>
</dbReference>
<dbReference type="GO" id="GO:0004540">
    <property type="term" value="F:RNA nuclease activity"/>
    <property type="evidence" value="ECO:0007669"/>
    <property type="project" value="InterPro"/>
</dbReference>
<keyword evidence="1" id="KW-0540">Nuclease</keyword>
<name>N1JFR0_BLUG1</name>
<dbReference type="InParanoid" id="N1JFR0"/>
<comment type="caution">
    <text evidence="4">The sequence shown here is derived from an EMBL/GenBank/DDBJ whole genome shotgun (WGS) entry which is preliminary data.</text>
</comment>
<proteinExistence type="predicted"/>
<dbReference type="GO" id="GO:0003723">
    <property type="term" value="F:RNA binding"/>
    <property type="evidence" value="ECO:0007669"/>
    <property type="project" value="InterPro"/>
</dbReference>
<keyword evidence="2" id="KW-0378">Hydrolase</keyword>
<keyword evidence="5" id="KW-1185">Reference proteome</keyword>
<evidence type="ECO:0000256" key="1">
    <source>
        <dbReference type="ARBA" id="ARBA00022722"/>
    </source>
</evidence>
<evidence type="ECO:0000256" key="3">
    <source>
        <dbReference type="SAM" id="SignalP"/>
    </source>
</evidence>
<dbReference type="InterPro" id="IPR016191">
    <property type="entry name" value="Ribonuclease/ribotoxin"/>
</dbReference>
<dbReference type="SUPFAM" id="SSF53933">
    <property type="entry name" value="Microbial ribonucleases"/>
    <property type="match status" value="1"/>
</dbReference>
<evidence type="ECO:0000313" key="5">
    <source>
        <dbReference type="Proteomes" id="UP000015441"/>
    </source>
</evidence>
<sequence>MHLTFLFLILIVELLHYVLSTDVPFWDMNIPDDTSGFLCDNHYFRIGYIRSSAQEALTKFLRRSSYHQFPAFFENTHAFGIADQILLSWPLVKGNKVYTTGEPKPPLLLKNGQRTVGNYRVIINTGGQVIGVIAITDLYELHPKLNFRKCAPVHISDEQHQDNSISGDLLWDYVYPVLGYICDLKFLEISQVNYVQRLIVKPEFQQELRDTSFHKYVEGYTGNIFTGNELKTYKVQKLDKNGYPNGRPGSFRVVFNLAQGFMGVINVDKGEGNCVKVWDLTQSPHGTYNPNSHVFDGIVPGMYTPYFCLNQELKSEIIQQQAYFFTRQLNTESERDDDMYPIMHGQYLILWPLRLPESNIRLKLIFALGLNLNTRTFNVYYSSLRRGFNWVQPCGVDFTI</sequence>
<evidence type="ECO:0000256" key="2">
    <source>
        <dbReference type="ARBA" id="ARBA00022801"/>
    </source>
</evidence>
<feature type="signal peptide" evidence="3">
    <location>
        <begin position="1"/>
        <end position="20"/>
    </location>
</feature>
<reference evidence="4 5" key="1">
    <citation type="journal article" date="2010" name="Science">
        <title>Genome expansion and gene loss in powdery mildew fungi reveal tradeoffs in extreme parasitism.</title>
        <authorList>
            <person name="Spanu P.D."/>
            <person name="Abbott J.C."/>
            <person name="Amselem J."/>
            <person name="Burgis T.A."/>
            <person name="Soanes D.M."/>
            <person name="Stueber K."/>
            <person name="Ver Loren van Themaat E."/>
            <person name="Brown J.K.M."/>
            <person name="Butcher S.A."/>
            <person name="Gurr S.J."/>
            <person name="Lebrun M.-H."/>
            <person name="Ridout C.J."/>
            <person name="Schulze-Lefert P."/>
            <person name="Talbot N.J."/>
            <person name="Ahmadinejad N."/>
            <person name="Ametz C."/>
            <person name="Barton G.R."/>
            <person name="Benjdia M."/>
            <person name="Bidzinski P."/>
            <person name="Bindschedler L.V."/>
            <person name="Both M."/>
            <person name="Brewer M.T."/>
            <person name="Cadle-Davidson L."/>
            <person name="Cadle-Davidson M.M."/>
            <person name="Collemare J."/>
            <person name="Cramer R."/>
            <person name="Frenkel O."/>
            <person name="Godfrey D."/>
            <person name="Harriman J."/>
            <person name="Hoede C."/>
            <person name="King B.C."/>
            <person name="Klages S."/>
            <person name="Kleemann J."/>
            <person name="Knoll D."/>
            <person name="Koti P.S."/>
            <person name="Kreplak J."/>
            <person name="Lopez-Ruiz F.J."/>
            <person name="Lu X."/>
            <person name="Maekawa T."/>
            <person name="Mahanil S."/>
            <person name="Micali C."/>
            <person name="Milgroom M.G."/>
            <person name="Montana G."/>
            <person name="Noir S."/>
            <person name="O'Connell R.J."/>
            <person name="Oberhaensli S."/>
            <person name="Parlange F."/>
            <person name="Pedersen C."/>
            <person name="Quesneville H."/>
            <person name="Reinhardt R."/>
            <person name="Rott M."/>
            <person name="Sacristan S."/>
            <person name="Schmidt S.M."/>
            <person name="Schoen M."/>
            <person name="Skamnioti P."/>
            <person name="Sommer H."/>
            <person name="Stephens A."/>
            <person name="Takahara H."/>
            <person name="Thordal-Christensen H."/>
            <person name="Vigouroux M."/>
            <person name="Wessling R."/>
            <person name="Wicker T."/>
            <person name="Panstruga R."/>
        </authorList>
    </citation>
    <scope>NUCLEOTIDE SEQUENCE [LARGE SCALE GENOMIC DNA]</scope>
    <source>
        <strain evidence="4">DH14</strain>
    </source>
</reference>
<dbReference type="Gene3D" id="3.10.450.30">
    <property type="entry name" value="Microbial ribonucleases"/>
    <property type="match status" value="1"/>
</dbReference>
<evidence type="ECO:0000313" key="4">
    <source>
        <dbReference type="EMBL" id="CCU76697.1"/>
    </source>
</evidence>
<gene>
    <name evidence="4" type="ORF">BGHDH14_bghG002912000002001</name>
</gene>